<feature type="domain" description="AB hydrolase-1" evidence="1">
    <location>
        <begin position="34"/>
        <end position="264"/>
    </location>
</feature>
<dbReference type="RefSeq" id="WP_386733253.1">
    <property type="nucleotide sequence ID" value="NZ_JBHSTP010000004.1"/>
</dbReference>
<keyword evidence="2" id="KW-0378">Hydrolase</keyword>
<comment type="caution">
    <text evidence="2">The sequence shown here is derived from an EMBL/GenBank/DDBJ whole genome shotgun (WGS) entry which is preliminary data.</text>
</comment>
<dbReference type="Gene3D" id="3.40.50.1820">
    <property type="entry name" value="alpha/beta hydrolase"/>
    <property type="match status" value="1"/>
</dbReference>
<name>A0ABW1VJG4_9MICO</name>
<dbReference type="EMBL" id="JBHSTP010000004">
    <property type="protein sequence ID" value="MFC6357437.1"/>
    <property type="molecule type" value="Genomic_DNA"/>
</dbReference>
<proteinExistence type="predicted"/>
<keyword evidence="3" id="KW-1185">Reference proteome</keyword>
<dbReference type="Pfam" id="PF12697">
    <property type="entry name" value="Abhydrolase_6"/>
    <property type="match status" value="1"/>
</dbReference>
<dbReference type="InterPro" id="IPR000073">
    <property type="entry name" value="AB_hydrolase_1"/>
</dbReference>
<evidence type="ECO:0000313" key="3">
    <source>
        <dbReference type="Proteomes" id="UP001596306"/>
    </source>
</evidence>
<evidence type="ECO:0000259" key="1">
    <source>
        <dbReference type="Pfam" id="PF12697"/>
    </source>
</evidence>
<accession>A0ABW1VJG4</accession>
<dbReference type="InterPro" id="IPR029058">
    <property type="entry name" value="AB_hydrolase_fold"/>
</dbReference>
<dbReference type="Proteomes" id="UP001596306">
    <property type="component" value="Unassembled WGS sequence"/>
</dbReference>
<reference evidence="3" key="1">
    <citation type="journal article" date="2019" name="Int. J. Syst. Evol. Microbiol.">
        <title>The Global Catalogue of Microorganisms (GCM) 10K type strain sequencing project: providing services to taxonomists for standard genome sequencing and annotation.</title>
        <authorList>
            <consortium name="The Broad Institute Genomics Platform"/>
            <consortium name="The Broad Institute Genome Sequencing Center for Infectious Disease"/>
            <person name="Wu L."/>
            <person name="Ma J."/>
        </authorList>
    </citation>
    <scope>NUCLEOTIDE SEQUENCE [LARGE SCALE GENOMIC DNA]</scope>
    <source>
        <strain evidence="3">CCUG 43304</strain>
    </source>
</reference>
<protein>
    <submittedName>
        <fullName evidence="2">Alpha/beta fold hydrolase</fullName>
    </submittedName>
</protein>
<evidence type="ECO:0000313" key="2">
    <source>
        <dbReference type="EMBL" id="MFC6357437.1"/>
    </source>
</evidence>
<sequence length="272" mass="28720">MTSSPAPSFDTVTSADGTRIAYEATGTGPALVIAAGAFSYRRFSMTLELVALLATDFTVYNYDRRGRGDSGDTQPYSTDREIDDLDAVIGAAGGSAYVWGLSSGAALGLEAAARGSKITRLALYEPPYVVNTDLGRTPAGLVSSIEAALAAGDRSKAVTLFMTKGMGMPGFIAFAMRMTPSWKRLTRLAHTIPYDLALAGKPMTPSGIDGSGWFSVACPVMFMVGTKTAAPLQTASKDAAPLVPGAELRWLPNQSHVFKPAVVAETLKEYFR</sequence>
<organism evidence="2 3">
    <name type="scientific">Luethyella okanaganae</name>
    <dbReference type="NCBI Taxonomy" id="69372"/>
    <lineage>
        <taxon>Bacteria</taxon>
        <taxon>Bacillati</taxon>
        <taxon>Actinomycetota</taxon>
        <taxon>Actinomycetes</taxon>
        <taxon>Micrococcales</taxon>
        <taxon>Microbacteriaceae</taxon>
        <taxon>Luethyella</taxon>
    </lineage>
</organism>
<dbReference type="GO" id="GO:0016787">
    <property type="term" value="F:hydrolase activity"/>
    <property type="evidence" value="ECO:0007669"/>
    <property type="project" value="UniProtKB-KW"/>
</dbReference>
<dbReference type="SUPFAM" id="SSF53474">
    <property type="entry name" value="alpha/beta-Hydrolases"/>
    <property type="match status" value="1"/>
</dbReference>
<gene>
    <name evidence="2" type="ORF">ACFQB0_15105</name>
</gene>